<sequence length="84" mass="8974">MKLSPPGWVLTIIITVTIATRIIDMIDSSNTMKELSTNSPEAVQSIFFSIGGSGCILEFGGEWVKVVIVELETLVLLAGAMAFA</sequence>
<organism evidence="2 3">
    <name type="scientific">Botrytis hyacinthi</name>
    <dbReference type="NCBI Taxonomy" id="278943"/>
    <lineage>
        <taxon>Eukaryota</taxon>
        <taxon>Fungi</taxon>
        <taxon>Dikarya</taxon>
        <taxon>Ascomycota</taxon>
        <taxon>Pezizomycotina</taxon>
        <taxon>Leotiomycetes</taxon>
        <taxon>Helotiales</taxon>
        <taxon>Sclerotiniaceae</taxon>
        <taxon>Botrytis</taxon>
    </lineage>
</organism>
<dbReference type="AlphaFoldDB" id="A0A4Z1GI81"/>
<keyword evidence="1" id="KW-0812">Transmembrane</keyword>
<evidence type="ECO:0000256" key="1">
    <source>
        <dbReference type="SAM" id="Phobius"/>
    </source>
</evidence>
<protein>
    <submittedName>
        <fullName evidence="2">Uncharacterized protein</fullName>
    </submittedName>
</protein>
<evidence type="ECO:0000313" key="2">
    <source>
        <dbReference type="EMBL" id="TGO33693.1"/>
    </source>
</evidence>
<gene>
    <name evidence="2" type="ORF">BHYA_0231g00050</name>
</gene>
<keyword evidence="1" id="KW-0472">Membrane</keyword>
<keyword evidence="1" id="KW-1133">Transmembrane helix</keyword>
<accession>A0A4Z1GI81</accession>
<keyword evidence="3" id="KW-1185">Reference proteome</keyword>
<dbReference type="Proteomes" id="UP000297814">
    <property type="component" value="Unassembled WGS sequence"/>
</dbReference>
<proteinExistence type="predicted"/>
<reference evidence="2 3" key="1">
    <citation type="submission" date="2017-12" db="EMBL/GenBank/DDBJ databases">
        <title>Comparative genomics of Botrytis spp.</title>
        <authorList>
            <person name="Valero-Jimenez C.A."/>
            <person name="Tapia P."/>
            <person name="Veloso J."/>
            <person name="Silva-Moreno E."/>
            <person name="Staats M."/>
            <person name="Valdes J.H."/>
            <person name="Van Kan J.A.L."/>
        </authorList>
    </citation>
    <scope>NUCLEOTIDE SEQUENCE [LARGE SCALE GENOMIC DNA]</scope>
    <source>
        <strain evidence="2 3">Bh0001</strain>
    </source>
</reference>
<name>A0A4Z1GI81_9HELO</name>
<comment type="caution">
    <text evidence="2">The sequence shown here is derived from an EMBL/GenBank/DDBJ whole genome shotgun (WGS) entry which is preliminary data.</text>
</comment>
<dbReference type="EMBL" id="PQXK01000231">
    <property type="protein sequence ID" value="TGO33693.1"/>
    <property type="molecule type" value="Genomic_DNA"/>
</dbReference>
<feature type="transmembrane region" description="Helical" evidence="1">
    <location>
        <begin position="6"/>
        <end position="23"/>
    </location>
</feature>
<evidence type="ECO:0000313" key="3">
    <source>
        <dbReference type="Proteomes" id="UP000297814"/>
    </source>
</evidence>